<dbReference type="InterPro" id="IPR016181">
    <property type="entry name" value="Acyl_CoA_acyltransferase"/>
</dbReference>
<reference evidence="12 13" key="1">
    <citation type="submission" date="2020-04" db="EMBL/GenBank/DDBJ databases">
        <title>Plant Genome Project.</title>
        <authorList>
            <person name="Zhang R.-G."/>
        </authorList>
    </citation>
    <scope>NUCLEOTIDE SEQUENCE [LARGE SCALE GENOMIC DNA]</scope>
    <source>
        <strain evidence="12">YNK0</strain>
        <tissue evidence="12">Leaf</tissue>
    </source>
</reference>
<comment type="similarity">
    <text evidence="6">Belongs to the acetyltransferase family. NAA60 subfamily.</text>
</comment>
<keyword evidence="2" id="KW-0808">Transferase</keyword>
<dbReference type="OMA" id="QTWKQWF"/>
<dbReference type="EC" id="2.3.1.259" evidence="7"/>
<comment type="catalytic activity">
    <reaction evidence="9">
        <text>L-lysyl-[protein] + acetyl-CoA = N(6)-acetyl-L-lysyl-[protein] + CoA + H(+)</text>
        <dbReference type="Rhea" id="RHEA:45948"/>
        <dbReference type="Rhea" id="RHEA-COMP:9752"/>
        <dbReference type="Rhea" id="RHEA-COMP:10731"/>
        <dbReference type="ChEBI" id="CHEBI:15378"/>
        <dbReference type="ChEBI" id="CHEBI:29969"/>
        <dbReference type="ChEBI" id="CHEBI:57287"/>
        <dbReference type="ChEBI" id="CHEBI:57288"/>
        <dbReference type="ChEBI" id="CHEBI:61930"/>
        <dbReference type="EC" id="2.3.1.48"/>
    </reaction>
</comment>
<dbReference type="EMBL" id="JABCRI010000001">
    <property type="protein sequence ID" value="KAF8412794.1"/>
    <property type="molecule type" value="Genomic_DNA"/>
</dbReference>
<dbReference type="SUPFAM" id="SSF55729">
    <property type="entry name" value="Acyl-CoA N-acyltransferases (Nat)"/>
    <property type="match status" value="1"/>
</dbReference>
<dbReference type="FunFam" id="3.40.630.30:FF:000041">
    <property type="entry name" value="Histone acetyltransferase MCC1 isoform A"/>
    <property type="match status" value="1"/>
</dbReference>
<protein>
    <recommendedName>
        <fullName evidence="8">N-alpha-acetyltransferase 60</fullName>
        <ecNumber evidence="7">2.3.1.259</ecNumber>
        <ecNumber evidence="1">2.3.1.48</ecNumber>
    </recommendedName>
</protein>
<evidence type="ECO:0000256" key="9">
    <source>
        <dbReference type="ARBA" id="ARBA00048017"/>
    </source>
</evidence>
<evidence type="ECO:0000256" key="10">
    <source>
        <dbReference type="ARBA" id="ARBA00048848"/>
    </source>
</evidence>
<evidence type="ECO:0000259" key="11">
    <source>
        <dbReference type="PROSITE" id="PS51186"/>
    </source>
</evidence>
<gene>
    <name evidence="12" type="ORF">HHK36_000764</name>
</gene>
<comment type="caution">
    <text evidence="12">The sequence shown here is derived from an EMBL/GenBank/DDBJ whole genome shotgun (WGS) entry which is preliminary data.</text>
</comment>
<dbReference type="PROSITE" id="PS51186">
    <property type="entry name" value="GNAT"/>
    <property type="match status" value="1"/>
</dbReference>
<evidence type="ECO:0000256" key="4">
    <source>
        <dbReference type="ARBA" id="ARBA00022853"/>
    </source>
</evidence>
<organism evidence="12 13">
    <name type="scientific">Tetracentron sinense</name>
    <name type="common">Spur-leaf</name>
    <dbReference type="NCBI Taxonomy" id="13715"/>
    <lineage>
        <taxon>Eukaryota</taxon>
        <taxon>Viridiplantae</taxon>
        <taxon>Streptophyta</taxon>
        <taxon>Embryophyta</taxon>
        <taxon>Tracheophyta</taxon>
        <taxon>Spermatophyta</taxon>
        <taxon>Magnoliopsida</taxon>
        <taxon>Trochodendrales</taxon>
        <taxon>Trochodendraceae</taxon>
        <taxon>Tetracentron</taxon>
    </lineage>
</organism>
<dbReference type="GO" id="GO:0004402">
    <property type="term" value="F:histone acetyltransferase activity"/>
    <property type="evidence" value="ECO:0007669"/>
    <property type="project" value="TreeGrafter"/>
</dbReference>
<dbReference type="GO" id="GO:0000139">
    <property type="term" value="C:Golgi membrane"/>
    <property type="evidence" value="ECO:0007669"/>
    <property type="project" value="TreeGrafter"/>
</dbReference>
<keyword evidence="5" id="KW-0012">Acyltransferase</keyword>
<proteinExistence type="inferred from homology"/>
<dbReference type="GO" id="GO:0007059">
    <property type="term" value="P:chromosome segregation"/>
    <property type="evidence" value="ECO:0007669"/>
    <property type="project" value="UniProtKB-KW"/>
</dbReference>
<evidence type="ECO:0000256" key="1">
    <source>
        <dbReference type="ARBA" id="ARBA00013184"/>
    </source>
</evidence>
<evidence type="ECO:0000256" key="8">
    <source>
        <dbReference type="ARBA" id="ARBA00026144"/>
    </source>
</evidence>
<dbReference type="Pfam" id="PF00583">
    <property type="entry name" value="Acetyltransf_1"/>
    <property type="match status" value="1"/>
</dbReference>
<dbReference type="PANTHER" id="PTHR14744:SF15">
    <property type="entry name" value="N-ALPHA-ACETYLTRANSFERASE 60"/>
    <property type="match status" value="1"/>
</dbReference>
<evidence type="ECO:0000256" key="5">
    <source>
        <dbReference type="ARBA" id="ARBA00023315"/>
    </source>
</evidence>
<keyword evidence="3" id="KW-0159">Chromosome partition</keyword>
<comment type="catalytic activity">
    <reaction evidence="10">
        <text>N-terminal L-methionyl-[transmembrane protein] + acetyl-CoA = N-terminal N(alpha)-acetyl-L-methionyl-[transmembrane protein] + CoA + H(+)</text>
        <dbReference type="Rhea" id="RHEA:50604"/>
        <dbReference type="Rhea" id="RHEA-COMP:12745"/>
        <dbReference type="Rhea" id="RHEA-COMP:12746"/>
        <dbReference type="ChEBI" id="CHEBI:15378"/>
        <dbReference type="ChEBI" id="CHEBI:57287"/>
        <dbReference type="ChEBI" id="CHEBI:57288"/>
        <dbReference type="ChEBI" id="CHEBI:64731"/>
        <dbReference type="ChEBI" id="CHEBI:133414"/>
        <dbReference type="EC" id="2.3.1.259"/>
    </reaction>
</comment>
<sequence length="230" mass="26205">MVYHKAPHCPNIFYRLARPSDLEVLEQIHCDVLPISYNSEFFHDVVNGCDIVSWVAVDCSRPDSRGDELIGFVTARIFLANESEIGDLLRYDTSRTDQTVVYILTLGVVDSYRNLGIATSLIRKVIKYASSIPTCQAVYLHVVAENHPAISLYKKMLFKCVQRLPNFYCINDQIYDAFVFVYFVNGDPSHYSPLDLVVAVATYVKSVVKSLAKRLWKNLDKKVDVRNARD</sequence>
<evidence type="ECO:0000256" key="2">
    <source>
        <dbReference type="ARBA" id="ARBA00022679"/>
    </source>
</evidence>
<name>A0A834ZS43_TETSI</name>
<dbReference type="OrthoDB" id="47374at2759"/>
<dbReference type="InterPro" id="IPR045141">
    <property type="entry name" value="NAA60-like"/>
</dbReference>
<keyword evidence="4" id="KW-0156">Chromatin regulator</keyword>
<dbReference type="PANTHER" id="PTHR14744">
    <property type="entry name" value="N-ALPHA-ACETYLTRANSFERASE 60"/>
    <property type="match status" value="1"/>
</dbReference>
<evidence type="ECO:0000256" key="3">
    <source>
        <dbReference type="ARBA" id="ARBA00022829"/>
    </source>
</evidence>
<keyword evidence="13" id="KW-1185">Reference proteome</keyword>
<dbReference type="AlphaFoldDB" id="A0A834ZS43"/>
<feature type="domain" description="N-acetyltransferase" evidence="11">
    <location>
        <begin position="12"/>
        <end position="185"/>
    </location>
</feature>
<dbReference type="EC" id="2.3.1.48" evidence="1"/>
<dbReference type="Proteomes" id="UP000655225">
    <property type="component" value="Unassembled WGS sequence"/>
</dbReference>
<dbReference type="Gene3D" id="3.40.630.30">
    <property type="match status" value="1"/>
</dbReference>
<dbReference type="InterPro" id="IPR000182">
    <property type="entry name" value="GNAT_dom"/>
</dbReference>
<evidence type="ECO:0000313" key="12">
    <source>
        <dbReference type="EMBL" id="KAF8412794.1"/>
    </source>
</evidence>
<dbReference type="CDD" id="cd04301">
    <property type="entry name" value="NAT_SF"/>
    <property type="match status" value="1"/>
</dbReference>
<evidence type="ECO:0000313" key="13">
    <source>
        <dbReference type="Proteomes" id="UP000655225"/>
    </source>
</evidence>
<evidence type="ECO:0000256" key="7">
    <source>
        <dbReference type="ARBA" id="ARBA00026111"/>
    </source>
</evidence>
<dbReference type="GO" id="GO:0120518">
    <property type="term" value="F:protein N-terminal-methionine acetyltransferase activity"/>
    <property type="evidence" value="ECO:0007669"/>
    <property type="project" value="UniProtKB-EC"/>
</dbReference>
<evidence type="ECO:0000256" key="6">
    <source>
        <dbReference type="ARBA" id="ARBA00025774"/>
    </source>
</evidence>
<accession>A0A834ZS43</accession>